<feature type="transmembrane region" description="Helical" evidence="1">
    <location>
        <begin position="6"/>
        <end position="31"/>
    </location>
</feature>
<dbReference type="EMBL" id="GBXM01017766">
    <property type="protein sequence ID" value="JAH90811.1"/>
    <property type="molecule type" value="Transcribed_RNA"/>
</dbReference>
<dbReference type="AlphaFoldDB" id="A0A0E9WKL1"/>
<keyword evidence="1" id="KW-0472">Membrane</keyword>
<keyword evidence="1" id="KW-1133">Transmembrane helix</keyword>
<keyword evidence="1" id="KW-0812">Transmembrane</keyword>
<reference evidence="2" key="1">
    <citation type="submission" date="2014-11" db="EMBL/GenBank/DDBJ databases">
        <authorList>
            <person name="Amaro Gonzalez C."/>
        </authorList>
    </citation>
    <scope>NUCLEOTIDE SEQUENCE</scope>
</reference>
<evidence type="ECO:0000256" key="1">
    <source>
        <dbReference type="SAM" id="Phobius"/>
    </source>
</evidence>
<protein>
    <submittedName>
        <fullName evidence="2">Uncharacterized protein</fullName>
    </submittedName>
</protein>
<reference evidence="2" key="2">
    <citation type="journal article" date="2015" name="Fish Shellfish Immunol.">
        <title>Early steps in the European eel (Anguilla anguilla)-Vibrio vulnificus interaction in the gills: Role of the RtxA13 toxin.</title>
        <authorList>
            <person name="Callol A."/>
            <person name="Pajuelo D."/>
            <person name="Ebbesson L."/>
            <person name="Teles M."/>
            <person name="MacKenzie S."/>
            <person name="Amaro C."/>
        </authorList>
    </citation>
    <scope>NUCLEOTIDE SEQUENCE</scope>
</reference>
<proteinExistence type="predicted"/>
<evidence type="ECO:0000313" key="2">
    <source>
        <dbReference type="EMBL" id="JAH90811.1"/>
    </source>
</evidence>
<organism evidence="2">
    <name type="scientific">Anguilla anguilla</name>
    <name type="common">European freshwater eel</name>
    <name type="synonym">Muraena anguilla</name>
    <dbReference type="NCBI Taxonomy" id="7936"/>
    <lineage>
        <taxon>Eukaryota</taxon>
        <taxon>Metazoa</taxon>
        <taxon>Chordata</taxon>
        <taxon>Craniata</taxon>
        <taxon>Vertebrata</taxon>
        <taxon>Euteleostomi</taxon>
        <taxon>Actinopterygii</taxon>
        <taxon>Neopterygii</taxon>
        <taxon>Teleostei</taxon>
        <taxon>Anguilliformes</taxon>
        <taxon>Anguillidae</taxon>
        <taxon>Anguilla</taxon>
    </lineage>
</organism>
<sequence>MCECGVLRYISFILSAFTDVSTLSNVPSFFFSLSSMKMSFKIPNQCNKFKRFNLFLTNFAFFFFH</sequence>
<accession>A0A0E9WKL1</accession>
<name>A0A0E9WKL1_ANGAN</name>